<evidence type="ECO:0000256" key="1">
    <source>
        <dbReference type="SAM" id="MobiDB-lite"/>
    </source>
</evidence>
<proteinExistence type="predicted"/>
<feature type="compositionally biased region" description="Acidic residues" evidence="1">
    <location>
        <begin position="77"/>
        <end position="97"/>
    </location>
</feature>
<accession>A0A3N4LK26</accession>
<dbReference type="OrthoDB" id="5450456at2759"/>
<evidence type="ECO:0000313" key="3">
    <source>
        <dbReference type="Proteomes" id="UP000267821"/>
    </source>
</evidence>
<organism evidence="2 3">
    <name type="scientific">Terfezia boudieri ATCC MYA-4762</name>
    <dbReference type="NCBI Taxonomy" id="1051890"/>
    <lineage>
        <taxon>Eukaryota</taxon>
        <taxon>Fungi</taxon>
        <taxon>Dikarya</taxon>
        <taxon>Ascomycota</taxon>
        <taxon>Pezizomycotina</taxon>
        <taxon>Pezizomycetes</taxon>
        <taxon>Pezizales</taxon>
        <taxon>Pezizaceae</taxon>
        <taxon>Terfezia</taxon>
    </lineage>
</organism>
<evidence type="ECO:0000313" key="2">
    <source>
        <dbReference type="EMBL" id="RPB18285.1"/>
    </source>
</evidence>
<dbReference type="AlphaFoldDB" id="A0A3N4LK26"/>
<feature type="compositionally biased region" description="Basic residues" evidence="1">
    <location>
        <begin position="1"/>
        <end position="12"/>
    </location>
</feature>
<dbReference type="EMBL" id="ML121649">
    <property type="protein sequence ID" value="RPB18285.1"/>
    <property type="molecule type" value="Genomic_DNA"/>
</dbReference>
<reference evidence="2 3" key="1">
    <citation type="journal article" date="2018" name="Nat. Ecol. Evol.">
        <title>Pezizomycetes genomes reveal the molecular basis of ectomycorrhizal truffle lifestyle.</title>
        <authorList>
            <person name="Murat C."/>
            <person name="Payen T."/>
            <person name="Noel B."/>
            <person name="Kuo A."/>
            <person name="Morin E."/>
            <person name="Chen J."/>
            <person name="Kohler A."/>
            <person name="Krizsan K."/>
            <person name="Balestrini R."/>
            <person name="Da Silva C."/>
            <person name="Montanini B."/>
            <person name="Hainaut M."/>
            <person name="Levati E."/>
            <person name="Barry K.W."/>
            <person name="Belfiori B."/>
            <person name="Cichocki N."/>
            <person name="Clum A."/>
            <person name="Dockter R.B."/>
            <person name="Fauchery L."/>
            <person name="Guy J."/>
            <person name="Iotti M."/>
            <person name="Le Tacon F."/>
            <person name="Lindquist E.A."/>
            <person name="Lipzen A."/>
            <person name="Malagnac F."/>
            <person name="Mello A."/>
            <person name="Molinier V."/>
            <person name="Miyauchi S."/>
            <person name="Poulain J."/>
            <person name="Riccioni C."/>
            <person name="Rubini A."/>
            <person name="Sitrit Y."/>
            <person name="Splivallo R."/>
            <person name="Traeger S."/>
            <person name="Wang M."/>
            <person name="Zifcakova L."/>
            <person name="Wipf D."/>
            <person name="Zambonelli A."/>
            <person name="Paolocci F."/>
            <person name="Nowrousian M."/>
            <person name="Ottonello S."/>
            <person name="Baldrian P."/>
            <person name="Spatafora J.W."/>
            <person name="Henrissat B."/>
            <person name="Nagy L.G."/>
            <person name="Aury J.M."/>
            <person name="Wincker P."/>
            <person name="Grigoriev I.V."/>
            <person name="Bonfante P."/>
            <person name="Martin F.M."/>
        </authorList>
    </citation>
    <scope>NUCLEOTIDE SEQUENCE [LARGE SCALE GENOMIC DNA]</scope>
    <source>
        <strain evidence="2 3">ATCC MYA-4762</strain>
    </source>
</reference>
<keyword evidence="3" id="KW-1185">Reference proteome</keyword>
<gene>
    <name evidence="2" type="ORF">L211DRAFT_854262</name>
</gene>
<feature type="region of interest" description="Disordered" evidence="1">
    <location>
        <begin position="69"/>
        <end position="102"/>
    </location>
</feature>
<feature type="region of interest" description="Disordered" evidence="1">
    <location>
        <begin position="1"/>
        <end position="29"/>
    </location>
</feature>
<dbReference type="InParanoid" id="A0A3N4LK26"/>
<protein>
    <submittedName>
        <fullName evidence="2">Uncharacterized protein</fullName>
    </submittedName>
</protein>
<name>A0A3N4LK26_9PEZI</name>
<dbReference type="Proteomes" id="UP000267821">
    <property type="component" value="Unassembled WGS sequence"/>
</dbReference>
<sequence>MSNSRVTKRKSGRDKGRSPTKNVGQQQQAMLAMQQGINIRGSIGSPAMSSKHLNHLGAGRENNIMSAFHMGSSLPSCDEDELDMDEDDGDGEEDNGGDDSVIKGKELNYYRLDVPIGVQEHQLQHILDYHFYPAGNGASKPPIRQKRCWYDNKKLARVFPNGTEVFNCLMRNSRKRFARYFFIMDRDCVELIDRSANVPGGVDRNSDAFHEAYAKVTEWRKNWHAKFTKLIDECLLRLVEKNPELKQVPMANLPLVYTQYYKYETMYAMLGQVQCIIDLRACMGIENINWFYKTLFSWSLTYAHMSRFLAEEEAIPRTEYL</sequence>